<reference evidence="2 3" key="1">
    <citation type="submission" date="2021-01" db="EMBL/GenBank/DDBJ databases">
        <title>Whole genome shotgun sequence of Asanoa iriomotensis NBRC 100142.</title>
        <authorList>
            <person name="Komaki H."/>
            <person name="Tamura T."/>
        </authorList>
    </citation>
    <scope>NUCLEOTIDE SEQUENCE [LARGE SCALE GENOMIC DNA]</scope>
    <source>
        <strain evidence="2 3">NBRC 100142</strain>
    </source>
</reference>
<gene>
    <name evidence="2" type="ORF">Air01nite_70700</name>
</gene>
<comment type="caution">
    <text evidence="2">The sequence shown here is derived from an EMBL/GenBank/DDBJ whole genome shotgun (WGS) entry which is preliminary data.</text>
</comment>
<feature type="region of interest" description="Disordered" evidence="1">
    <location>
        <begin position="44"/>
        <end position="98"/>
    </location>
</feature>
<evidence type="ECO:0000313" key="2">
    <source>
        <dbReference type="EMBL" id="GIF60975.1"/>
    </source>
</evidence>
<evidence type="ECO:0000313" key="3">
    <source>
        <dbReference type="Proteomes" id="UP000624325"/>
    </source>
</evidence>
<accession>A0ABQ4CDZ9</accession>
<protein>
    <recommendedName>
        <fullName evidence="4">Small secreted hydrophilic protein</fullName>
    </recommendedName>
</protein>
<dbReference type="Proteomes" id="UP000624325">
    <property type="component" value="Unassembled WGS sequence"/>
</dbReference>
<organism evidence="2 3">
    <name type="scientific">Asanoa iriomotensis</name>
    <dbReference type="NCBI Taxonomy" id="234613"/>
    <lineage>
        <taxon>Bacteria</taxon>
        <taxon>Bacillati</taxon>
        <taxon>Actinomycetota</taxon>
        <taxon>Actinomycetes</taxon>
        <taxon>Micromonosporales</taxon>
        <taxon>Micromonosporaceae</taxon>
        <taxon>Asanoa</taxon>
    </lineage>
</organism>
<evidence type="ECO:0000256" key="1">
    <source>
        <dbReference type="SAM" id="MobiDB-lite"/>
    </source>
</evidence>
<evidence type="ECO:0008006" key="4">
    <source>
        <dbReference type="Google" id="ProtNLM"/>
    </source>
</evidence>
<name>A0ABQ4CDZ9_9ACTN</name>
<dbReference type="RefSeq" id="WP_203707791.1">
    <property type="nucleotide sequence ID" value="NZ_BAAALU010000043.1"/>
</dbReference>
<proteinExistence type="predicted"/>
<keyword evidence="3" id="KW-1185">Reference proteome</keyword>
<sequence length="98" mass="9427">MSAQKVATGLGAVAFAGLLVGVGAPALLGPDPVPAIQIVVPAGQVTQDGGDNEADPAGTTGAGRAPSGGDDDVEDDAVTGRSPDDDGRADDDAEEGDD</sequence>
<dbReference type="EMBL" id="BONC01000083">
    <property type="protein sequence ID" value="GIF60975.1"/>
    <property type="molecule type" value="Genomic_DNA"/>
</dbReference>
<feature type="compositionally biased region" description="Acidic residues" evidence="1">
    <location>
        <begin position="87"/>
        <end position="98"/>
    </location>
</feature>